<evidence type="ECO:0000256" key="7">
    <source>
        <dbReference type="ARBA" id="ARBA00035036"/>
    </source>
</evidence>
<dbReference type="InterPro" id="IPR041529">
    <property type="entry name" value="DUF5598"/>
</dbReference>
<dbReference type="InterPro" id="IPR016471">
    <property type="entry name" value="Nicotinamide_PRibTrfase"/>
</dbReference>
<sequence length="873" mass="95701">MAPLPAQTTKTSPNPKNNIILMTDGYKFSHHKQFPVSWLPAHARAAGGLPPIIFPAEGGKAAVKVLGLKHVPRLPGDETSPYKITIVTNVATAVQEIEVAGETEQADIFYKGSEVAFEGGKKDSIVVQLSPGQCQALKLPEKFAKFKFSNVDESKLKRGSNLNDNFEGGYNVSYFTPRAYSHVFSDLTDDNVVFYGLQYFIKEYLAGEVVTENTITEADAFISRYMADVRVAGPGVDHEVGYDCTMFPQGDWASMVSGDYDATGVANPNVKGKLPIRIEALPEGTLLTPGVCCFKITNTHPRFFWLPNFLETILVQVWYPMSVATQAREFKKTIQAYSILSQRVSQMAPVFSLPGEFTVKNVAEDNLAIHIAQVFDLLDFGYRGVSSHETAGLGSSAYYTAGLEGSDTVAGSRMLLRYYNAEGNYSNVFEALHGATSIPAAEHSTITSWADVSEDADYEKYEMAEYNAFRNMIKQYMPSFAVSLVSDGFNIWNAVTRLWPSELVPADGGDSMRALLAKRLESLQLSLIRPDSGEGVETLPQLLTVLNTALKEHFQEDLAPLVPIFPADDPYAAKYDALLAKIRAKLGLDGEANPFRRFKGQQMRILQGDGVALDTVGDMLASLLANGFCANCVHFGSGGGLLQKLNRDSLAVAFKCCAMYVNGKTYPVGKDPIAGGKKSYGGNPPVMRGEDGVLRNRGDYDASGNMIKGLPMSHDEFVNGVPGDQLVKVFENGEILVEQTFKEVQSRARVTEKSLDAAVRKAVDNLALKVDFCQRMTTDEAISVRLAEAACGSKWKQAHPTHLASIKQLFPQYSATLEKLGITEEMDSTQVFNHVRTSFVCEKKQQKKIFRALGDDDPEDALEAMAGKWVITM</sequence>
<comment type="pathway">
    <text evidence="5">Cofactor biosynthesis; NAD(+) biosynthesis; nicotinamide D-ribonucleotide from 5-phospho-alpha-D-ribose 1-diphosphate and nicotinamide: step 1/1.</text>
</comment>
<keyword evidence="4" id="KW-0808">Transferase</keyword>
<evidence type="ECO:0000256" key="3">
    <source>
        <dbReference type="ARBA" id="ARBA00022676"/>
    </source>
</evidence>
<evidence type="ECO:0000313" key="11">
    <source>
        <dbReference type="EMBL" id="CAD8865436.1"/>
    </source>
</evidence>
<proteinExistence type="inferred from homology"/>
<dbReference type="GO" id="GO:0047280">
    <property type="term" value="F:nicotinamide phosphoribosyltransferase activity"/>
    <property type="evidence" value="ECO:0007669"/>
    <property type="project" value="UniProtKB-EC"/>
</dbReference>
<reference evidence="11" key="1">
    <citation type="submission" date="2021-01" db="EMBL/GenBank/DDBJ databases">
        <authorList>
            <person name="Corre E."/>
            <person name="Pelletier E."/>
            <person name="Niang G."/>
            <person name="Scheremetjew M."/>
            <person name="Finn R."/>
            <person name="Kale V."/>
            <person name="Holt S."/>
            <person name="Cochrane G."/>
            <person name="Meng A."/>
            <person name="Brown T."/>
            <person name="Cohen L."/>
        </authorList>
    </citation>
    <scope>NUCLEOTIDE SEQUENCE</scope>
</reference>
<feature type="domain" description="Nicotinate/nicotinamide phosphoribosyltransferase" evidence="9">
    <location>
        <begin position="375"/>
        <end position="682"/>
    </location>
</feature>
<dbReference type="GO" id="GO:0009435">
    <property type="term" value="P:NAD+ biosynthetic process"/>
    <property type="evidence" value="ECO:0007669"/>
    <property type="project" value="UniProtKB-UniPathway"/>
</dbReference>
<keyword evidence="3" id="KW-0328">Glycosyltransferase</keyword>
<protein>
    <recommendedName>
        <fullName evidence="7">Nicotinamide phosphoribosyltransferase</fullName>
        <ecNumber evidence="6">2.4.2.12</ecNumber>
    </recommendedName>
</protein>
<evidence type="ECO:0000259" key="10">
    <source>
        <dbReference type="Pfam" id="PF18127"/>
    </source>
</evidence>
<dbReference type="PANTHER" id="PTHR43816">
    <property type="entry name" value="NICOTINAMIDE PHOSPHORIBOSYLTRANSFERASE"/>
    <property type="match status" value="1"/>
</dbReference>
<dbReference type="EC" id="2.4.2.12" evidence="6"/>
<dbReference type="Gene3D" id="3.20.20.70">
    <property type="entry name" value="Aldolase class I"/>
    <property type="match status" value="1"/>
</dbReference>
<evidence type="ECO:0000256" key="2">
    <source>
        <dbReference type="ARBA" id="ARBA00022642"/>
    </source>
</evidence>
<dbReference type="UniPathway" id="UPA00253"/>
<dbReference type="Pfam" id="PF04095">
    <property type="entry name" value="NAPRTase"/>
    <property type="match status" value="1"/>
</dbReference>
<organism evidence="11">
    <name type="scientific">Noctiluca scintillans</name>
    <name type="common">Sea sparkle</name>
    <name type="synonym">Red tide dinoflagellate</name>
    <dbReference type="NCBI Taxonomy" id="2966"/>
    <lineage>
        <taxon>Eukaryota</taxon>
        <taxon>Sar</taxon>
        <taxon>Alveolata</taxon>
        <taxon>Dinophyceae</taxon>
        <taxon>Noctilucales</taxon>
        <taxon>Noctilucaceae</taxon>
        <taxon>Noctiluca</taxon>
    </lineage>
</organism>
<comment type="similarity">
    <text evidence="1">Belongs to the NAPRTase family.</text>
</comment>
<evidence type="ECO:0000256" key="6">
    <source>
        <dbReference type="ARBA" id="ARBA00035024"/>
    </source>
</evidence>
<name>A0A7S1FGW2_NOCSC</name>
<evidence type="ECO:0000256" key="4">
    <source>
        <dbReference type="ARBA" id="ARBA00022679"/>
    </source>
</evidence>
<dbReference type="PANTHER" id="PTHR43816:SF1">
    <property type="entry name" value="NICOTINAMIDE PHOSPHORIBOSYLTRANSFERASE"/>
    <property type="match status" value="1"/>
</dbReference>
<evidence type="ECO:0000256" key="5">
    <source>
        <dbReference type="ARBA" id="ARBA00035007"/>
    </source>
</evidence>
<dbReference type="EMBL" id="HBFQ01056089">
    <property type="protein sequence ID" value="CAD8865436.1"/>
    <property type="molecule type" value="Transcribed_RNA"/>
</dbReference>
<comment type="catalytic activity">
    <reaction evidence="8">
        <text>beta-nicotinamide D-ribonucleotide + diphosphate = 5-phospho-alpha-D-ribose 1-diphosphate + nicotinamide + H(+)</text>
        <dbReference type="Rhea" id="RHEA:16149"/>
        <dbReference type="ChEBI" id="CHEBI:14649"/>
        <dbReference type="ChEBI" id="CHEBI:15378"/>
        <dbReference type="ChEBI" id="CHEBI:17154"/>
        <dbReference type="ChEBI" id="CHEBI:33019"/>
        <dbReference type="ChEBI" id="CHEBI:58017"/>
        <dbReference type="EC" id="2.4.2.12"/>
    </reaction>
    <physiologicalReaction direction="right-to-left" evidence="8">
        <dbReference type="Rhea" id="RHEA:16151"/>
    </physiologicalReaction>
</comment>
<dbReference type="SUPFAM" id="SSF51690">
    <property type="entry name" value="Nicotinate/Quinolinate PRTase C-terminal domain-like"/>
    <property type="match status" value="1"/>
</dbReference>
<dbReference type="Pfam" id="PF18127">
    <property type="entry name" value="NAMPT_N"/>
    <property type="match status" value="1"/>
</dbReference>
<evidence type="ECO:0000256" key="8">
    <source>
        <dbReference type="ARBA" id="ARBA00047835"/>
    </source>
</evidence>
<dbReference type="InterPro" id="IPR041525">
    <property type="entry name" value="N/Namide_PRibTrfase"/>
</dbReference>
<gene>
    <name evidence="11" type="ORF">NSCI0253_LOCUS39791</name>
</gene>
<accession>A0A7S1FGW2</accession>
<keyword evidence="2" id="KW-0662">Pyridine nucleotide biosynthesis</keyword>
<dbReference type="InterPro" id="IPR036068">
    <property type="entry name" value="Nicotinate_pribotase-like_C"/>
</dbReference>
<feature type="domain" description="Nicotinamide phosphoribosyltransferase N-terminal" evidence="10">
    <location>
        <begin position="175"/>
        <end position="227"/>
    </location>
</feature>
<evidence type="ECO:0000256" key="1">
    <source>
        <dbReference type="ARBA" id="ARBA00010897"/>
    </source>
</evidence>
<dbReference type="AlphaFoldDB" id="A0A7S1FGW2"/>
<dbReference type="InterPro" id="IPR013785">
    <property type="entry name" value="Aldolase_TIM"/>
</dbReference>
<evidence type="ECO:0000259" key="9">
    <source>
        <dbReference type="Pfam" id="PF04095"/>
    </source>
</evidence>